<evidence type="ECO:0000256" key="6">
    <source>
        <dbReference type="SAM" id="Phobius"/>
    </source>
</evidence>
<dbReference type="OrthoDB" id="529367at2759"/>
<dbReference type="GO" id="GO:0046872">
    <property type="term" value="F:metal ion binding"/>
    <property type="evidence" value="ECO:0007669"/>
    <property type="project" value="UniProtKB-KW"/>
</dbReference>
<keyword evidence="5" id="KW-0862">Zinc</keyword>
<dbReference type="AlphaFoldDB" id="A0A6A6TCC4"/>
<feature type="transmembrane region" description="Helical" evidence="6">
    <location>
        <begin position="276"/>
        <end position="296"/>
    </location>
</feature>
<evidence type="ECO:0000256" key="2">
    <source>
        <dbReference type="ARBA" id="ARBA00022692"/>
    </source>
</evidence>
<evidence type="ECO:0000256" key="1">
    <source>
        <dbReference type="ARBA" id="ARBA00004141"/>
    </source>
</evidence>
<gene>
    <name evidence="7" type="ORF">K491DRAFT_703479</name>
</gene>
<feature type="transmembrane region" description="Helical" evidence="6">
    <location>
        <begin position="146"/>
        <end position="166"/>
    </location>
</feature>
<feature type="binding site" evidence="5">
    <location>
        <position position="128"/>
    </location>
    <ligand>
        <name>Zn(2+)</name>
        <dbReference type="ChEBI" id="CHEBI:29105"/>
    </ligand>
</feature>
<feature type="transmembrane region" description="Helical" evidence="6">
    <location>
        <begin position="173"/>
        <end position="191"/>
    </location>
</feature>
<feature type="transmembrane region" description="Helical" evidence="6">
    <location>
        <begin position="239"/>
        <end position="256"/>
    </location>
</feature>
<protein>
    <submittedName>
        <fullName evidence="7">HlyIII-domain-containing protein</fullName>
    </submittedName>
</protein>
<dbReference type="Pfam" id="PF03006">
    <property type="entry name" value="HlyIII"/>
    <property type="match status" value="1"/>
</dbReference>
<keyword evidence="5" id="KW-0479">Metal-binding</keyword>
<accession>A0A6A6TCC4</accession>
<comment type="subcellular location">
    <subcellularLocation>
        <location evidence="1">Membrane</location>
        <topology evidence="1">Multi-pass membrane protein</topology>
    </subcellularLocation>
</comment>
<dbReference type="EMBL" id="MU004325">
    <property type="protein sequence ID" value="KAF2657470.1"/>
    <property type="molecule type" value="Genomic_DNA"/>
</dbReference>
<sequence>MPALPNFDSDKAWSRRTSRKRNDDSYWPIIATKDSIPAWLQDNDYIINGNPMPTYSYKRSFRLLFCMHMETVNIWTHILGCAAFAISGIVLCASAASNNPALTTGDKLAFGIFITASATCFGLSATFHTLRSHSYNVHHFWGRLDIFGICLLALGAGTSATYYIFFCRPVLRVLYWTLNAGAASAAAIVLYDTGGGGSKRRGLRGGVFALLALTTMVPIIHGISHLGWDQACKRIGARWYVLEVLFLGLGVFLFVSRLPERLSQGRFDVWGHSHQLHHLCATIGTVFHLVALVVSYHRRRVDLTC</sequence>
<proteinExistence type="predicted"/>
<keyword evidence="2 6" id="KW-0812">Transmembrane</keyword>
<dbReference type="GO" id="GO:0006882">
    <property type="term" value="P:intracellular zinc ion homeostasis"/>
    <property type="evidence" value="ECO:0007669"/>
    <property type="project" value="TreeGrafter"/>
</dbReference>
<feature type="transmembrane region" description="Helical" evidence="6">
    <location>
        <begin position="108"/>
        <end position="126"/>
    </location>
</feature>
<dbReference type="Proteomes" id="UP000799324">
    <property type="component" value="Unassembled WGS sequence"/>
</dbReference>
<feature type="transmembrane region" description="Helical" evidence="6">
    <location>
        <begin position="203"/>
        <end position="227"/>
    </location>
</feature>
<feature type="binding site" evidence="5">
    <location>
        <position position="274"/>
    </location>
    <ligand>
        <name>Zn(2+)</name>
        <dbReference type="ChEBI" id="CHEBI:29105"/>
    </ligand>
</feature>
<keyword evidence="8" id="KW-1185">Reference proteome</keyword>
<dbReference type="PANTHER" id="PTHR20855:SF130">
    <property type="entry name" value="HAEMOLYSIN-III FAMILY PROTEIN"/>
    <property type="match status" value="1"/>
</dbReference>
<dbReference type="PANTHER" id="PTHR20855">
    <property type="entry name" value="ADIPOR/PROGESTIN RECEPTOR-RELATED"/>
    <property type="match status" value="1"/>
</dbReference>
<keyword evidence="3 6" id="KW-1133">Transmembrane helix</keyword>
<dbReference type="InterPro" id="IPR004254">
    <property type="entry name" value="AdipoR/HlyIII-related"/>
</dbReference>
<evidence type="ECO:0000256" key="3">
    <source>
        <dbReference type="ARBA" id="ARBA00022989"/>
    </source>
</evidence>
<keyword evidence="4 6" id="KW-0472">Membrane</keyword>
<evidence type="ECO:0000256" key="4">
    <source>
        <dbReference type="ARBA" id="ARBA00023136"/>
    </source>
</evidence>
<reference evidence="7" key="1">
    <citation type="journal article" date="2020" name="Stud. Mycol.">
        <title>101 Dothideomycetes genomes: a test case for predicting lifestyles and emergence of pathogens.</title>
        <authorList>
            <person name="Haridas S."/>
            <person name="Albert R."/>
            <person name="Binder M."/>
            <person name="Bloem J."/>
            <person name="Labutti K."/>
            <person name="Salamov A."/>
            <person name="Andreopoulos B."/>
            <person name="Baker S."/>
            <person name="Barry K."/>
            <person name="Bills G."/>
            <person name="Bluhm B."/>
            <person name="Cannon C."/>
            <person name="Castanera R."/>
            <person name="Culley D."/>
            <person name="Daum C."/>
            <person name="Ezra D."/>
            <person name="Gonzalez J."/>
            <person name="Henrissat B."/>
            <person name="Kuo A."/>
            <person name="Liang C."/>
            <person name="Lipzen A."/>
            <person name="Lutzoni F."/>
            <person name="Magnuson J."/>
            <person name="Mondo S."/>
            <person name="Nolan M."/>
            <person name="Ohm R."/>
            <person name="Pangilinan J."/>
            <person name="Park H.-J."/>
            <person name="Ramirez L."/>
            <person name="Alfaro M."/>
            <person name="Sun H."/>
            <person name="Tritt A."/>
            <person name="Yoshinaga Y."/>
            <person name="Zwiers L.-H."/>
            <person name="Turgeon B."/>
            <person name="Goodwin S."/>
            <person name="Spatafora J."/>
            <person name="Crous P."/>
            <person name="Grigoriev I."/>
        </authorList>
    </citation>
    <scope>NUCLEOTIDE SEQUENCE</scope>
    <source>
        <strain evidence="7">CBS 122681</strain>
    </source>
</reference>
<dbReference type="GO" id="GO:0038023">
    <property type="term" value="F:signaling receptor activity"/>
    <property type="evidence" value="ECO:0007669"/>
    <property type="project" value="TreeGrafter"/>
</dbReference>
<name>A0A6A6TCC4_9PLEO</name>
<feature type="transmembrane region" description="Helical" evidence="6">
    <location>
        <begin position="74"/>
        <end position="96"/>
    </location>
</feature>
<evidence type="ECO:0000313" key="7">
    <source>
        <dbReference type="EMBL" id="KAF2657470.1"/>
    </source>
</evidence>
<evidence type="ECO:0000256" key="5">
    <source>
        <dbReference type="PIRSR" id="PIRSR604254-1"/>
    </source>
</evidence>
<organism evidence="7 8">
    <name type="scientific">Lophiostoma macrostomum CBS 122681</name>
    <dbReference type="NCBI Taxonomy" id="1314788"/>
    <lineage>
        <taxon>Eukaryota</taxon>
        <taxon>Fungi</taxon>
        <taxon>Dikarya</taxon>
        <taxon>Ascomycota</taxon>
        <taxon>Pezizomycotina</taxon>
        <taxon>Dothideomycetes</taxon>
        <taxon>Pleosporomycetidae</taxon>
        <taxon>Pleosporales</taxon>
        <taxon>Lophiostomataceae</taxon>
        <taxon>Lophiostoma</taxon>
    </lineage>
</organism>
<feature type="binding site" evidence="5">
    <location>
        <position position="278"/>
    </location>
    <ligand>
        <name>Zn(2+)</name>
        <dbReference type="ChEBI" id="CHEBI:29105"/>
    </ligand>
</feature>
<dbReference type="GO" id="GO:0016020">
    <property type="term" value="C:membrane"/>
    <property type="evidence" value="ECO:0007669"/>
    <property type="project" value="UniProtKB-SubCell"/>
</dbReference>
<evidence type="ECO:0000313" key="8">
    <source>
        <dbReference type="Proteomes" id="UP000799324"/>
    </source>
</evidence>